<organism evidence="1">
    <name type="scientific">Timema shepardi</name>
    <name type="common">Walking stick</name>
    <dbReference type="NCBI Taxonomy" id="629360"/>
    <lineage>
        <taxon>Eukaryota</taxon>
        <taxon>Metazoa</taxon>
        <taxon>Ecdysozoa</taxon>
        <taxon>Arthropoda</taxon>
        <taxon>Hexapoda</taxon>
        <taxon>Insecta</taxon>
        <taxon>Pterygota</taxon>
        <taxon>Neoptera</taxon>
        <taxon>Polyneoptera</taxon>
        <taxon>Phasmatodea</taxon>
        <taxon>Timematodea</taxon>
        <taxon>Timematoidea</taxon>
        <taxon>Timematidae</taxon>
        <taxon>Timema</taxon>
    </lineage>
</organism>
<dbReference type="EMBL" id="OC002418">
    <property type="protein sequence ID" value="CAD7261816.1"/>
    <property type="molecule type" value="Genomic_DNA"/>
</dbReference>
<dbReference type="PANTHER" id="PTHR45913:SF19">
    <property type="entry name" value="LOW QUALITY PROTEIN: ZINC FINGER BED DOMAIN-CONTAINING PROTEIN 5-LIKE"/>
    <property type="match status" value="1"/>
</dbReference>
<proteinExistence type="predicted"/>
<gene>
    <name evidence="1" type="ORF">TSIB3V08_LOCUS5940</name>
</gene>
<name>A0A7R9AWB6_TIMSH</name>
<evidence type="ECO:0000313" key="1">
    <source>
        <dbReference type="EMBL" id="CAD7261816.1"/>
    </source>
</evidence>
<accession>A0A7R9AWB6</accession>
<dbReference type="PANTHER" id="PTHR45913">
    <property type="entry name" value="EPM2A-INTERACTING PROTEIN 1"/>
    <property type="match status" value="1"/>
</dbReference>
<reference evidence="1" key="1">
    <citation type="submission" date="2020-11" db="EMBL/GenBank/DDBJ databases">
        <authorList>
            <person name="Tran Van P."/>
        </authorList>
    </citation>
    <scope>NUCLEOTIDE SEQUENCE</scope>
</reference>
<dbReference type="AlphaFoldDB" id="A0A7R9AWB6"/>
<sequence>MQGPHMAASPEPMENPPPWIQKRTLRLLLSDALLEDCTPKPLATDLEAQVPHRGLSIRNPLEAVVGVTPHRGLRSTPHGALLCPDHKRIIHILEVLVKKTVGEDLKTVLDKVIHMVYLIKSRPLKSCIFGHTCHEIGAKHQNLILHIEVWWFSRGGMLSCVYELTDAMLELYERKNKIEFTNLLRNKLWGTKLSVLCDIFELLNQTNSILQIFSLWDTLTIWSPKVNEDIYEMFPNTFNCDFKNKIKCMIYNDLTLLRDRLESYFSYLNTNAYDWRGHPFVSSDVGGLSLAEEEEFAEMKIDRSLKLKHQEDELDKLWISL</sequence>
<protein>
    <submittedName>
        <fullName evidence="1">Uncharacterized protein</fullName>
    </submittedName>
</protein>